<feature type="domain" description="C2H2-type" evidence="3">
    <location>
        <begin position="391"/>
        <end position="419"/>
    </location>
</feature>
<feature type="compositionally biased region" description="Basic and acidic residues" evidence="2">
    <location>
        <begin position="172"/>
        <end position="183"/>
    </location>
</feature>
<evidence type="ECO:0000256" key="1">
    <source>
        <dbReference type="PROSITE-ProRule" id="PRU00042"/>
    </source>
</evidence>
<dbReference type="InterPro" id="IPR013087">
    <property type="entry name" value="Znf_C2H2_type"/>
</dbReference>
<keyword evidence="1" id="KW-0479">Metal-binding</keyword>
<dbReference type="GO" id="GO:0008270">
    <property type="term" value="F:zinc ion binding"/>
    <property type="evidence" value="ECO:0007669"/>
    <property type="project" value="UniProtKB-KW"/>
</dbReference>
<protein>
    <recommendedName>
        <fullName evidence="3">C2H2-type domain-containing protein</fullName>
    </recommendedName>
</protein>
<dbReference type="Proteomes" id="UP000288429">
    <property type="component" value="Unassembled WGS sequence"/>
</dbReference>
<gene>
    <name evidence="4" type="ORF">CDV31_016794</name>
</gene>
<keyword evidence="1" id="KW-0863">Zinc-finger</keyword>
<reference evidence="4 5" key="1">
    <citation type="submission" date="2017-06" db="EMBL/GenBank/DDBJ databases">
        <title>Cmopartive genomic analysis of Ambrosia Fusariam Clade fungi.</title>
        <authorList>
            <person name="Stajich J.E."/>
            <person name="Carrillo J."/>
            <person name="Kijimoto T."/>
            <person name="Eskalen A."/>
            <person name="O'Donnell K."/>
            <person name="Kasson M."/>
        </authorList>
    </citation>
    <scope>NUCLEOTIDE SEQUENCE [LARGE SCALE GENOMIC DNA]</scope>
    <source>
        <strain evidence="4 5">NRRL 20438</strain>
    </source>
</reference>
<keyword evidence="1" id="KW-0862">Zinc</keyword>
<dbReference type="SMART" id="SM00355">
    <property type="entry name" value="ZnF_C2H2"/>
    <property type="match status" value="2"/>
</dbReference>
<evidence type="ECO:0000313" key="4">
    <source>
        <dbReference type="EMBL" id="RSL83747.1"/>
    </source>
</evidence>
<comment type="caution">
    <text evidence="4">The sequence shown here is derived from an EMBL/GenBank/DDBJ whole genome shotgun (WGS) entry which is preliminary data.</text>
</comment>
<sequence length="529" mass="58993">MSEIQEYSYISHSLRPRYNSGPDQPLLAKDICINRVHTNHGPLASSYNSMDSSHREHRTCKIRNMHSAICGQDGGYGTYASADRLRDSTTTAEFGLYHRHFQFQSPADVHGDSLKKKLGPTQLSVQLPNRTHGVLGSRAGLTRTPTHNTMPPRSTSFHCRDSSPNGSSDTGRSPETRLKRNSDGDAVCRQSSYGMKRLDGQSLKRLRIDDAYMPDGQKRRVASQNSPSDYRLVTLASLSHQRDLSSSGSSTHLITLARGNATPSVSMSRPNWANSCPSTIFMPTVSIANANSYGYRPALGLPPAGLCPISWNSSHKDHVSLNPSPRVSMLSRGSVHSVMVTGARTRNMAKAWMCGGPEMQVIFIFMCKCCPKPKRFETIEELNAHEAEDKYECSFCGKRYQNKNEAKRHRNSLHVRPHSWSCSALSRYDLAFHDSTSQPGKADTCGYCGCEFPRSGRAPRPGADQALEERVKHLQEVHKFGKCNSSKKFYRADHFRQHLKYSHSSTNGKWTRMLENVCMVTEDSTANDA</sequence>
<dbReference type="Pfam" id="PF24537">
    <property type="entry name" value="zf-C2H2_fungi"/>
    <property type="match status" value="1"/>
</dbReference>
<name>A0A428S1Q5_9HYPO</name>
<evidence type="ECO:0000256" key="2">
    <source>
        <dbReference type="SAM" id="MobiDB-lite"/>
    </source>
</evidence>
<keyword evidence="5" id="KW-1185">Reference proteome</keyword>
<accession>A0A428S1Q5</accession>
<dbReference type="PROSITE" id="PS50157">
    <property type="entry name" value="ZINC_FINGER_C2H2_2"/>
    <property type="match status" value="1"/>
</dbReference>
<dbReference type="EMBL" id="NIZV01000637">
    <property type="protein sequence ID" value="RSL83747.1"/>
    <property type="molecule type" value="Genomic_DNA"/>
</dbReference>
<dbReference type="InterPro" id="IPR057026">
    <property type="entry name" value="Znf-C2H2_ascomycetes"/>
</dbReference>
<feature type="compositionally biased region" description="Polar residues" evidence="2">
    <location>
        <begin position="143"/>
        <end position="171"/>
    </location>
</feature>
<feature type="region of interest" description="Disordered" evidence="2">
    <location>
        <begin position="129"/>
        <end position="194"/>
    </location>
</feature>
<evidence type="ECO:0000313" key="5">
    <source>
        <dbReference type="Proteomes" id="UP000288429"/>
    </source>
</evidence>
<dbReference type="AlphaFoldDB" id="A0A428S1Q5"/>
<dbReference type="PROSITE" id="PS00028">
    <property type="entry name" value="ZINC_FINGER_C2H2_1"/>
    <property type="match status" value="1"/>
</dbReference>
<organism evidence="4 5">
    <name type="scientific">Fusarium ambrosium</name>
    <dbReference type="NCBI Taxonomy" id="131363"/>
    <lineage>
        <taxon>Eukaryota</taxon>
        <taxon>Fungi</taxon>
        <taxon>Dikarya</taxon>
        <taxon>Ascomycota</taxon>
        <taxon>Pezizomycotina</taxon>
        <taxon>Sordariomycetes</taxon>
        <taxon>Hypocreomycetidae</taxon>
        <taxon>Hypocreales</taxon>
        <taxon>Nectriaceae</taxon>
        <taxon>Fusarium</taxon>
        <taxon>Fusarium solani species complex</taxon>
    </lineage>
</organism>
<evidence type="ECO:0000259" key="3">
    <source>
        <dbReference type="PROSITE" id="PS50157"/>
    </source>
</evidence>
<proteinExistence type="predicted"/>